<comment type="caution">
    <text evidence="2">The sequence shown here is derived from an EMBL/GenBank/DDBJ whole genome shotgun (WGS) entry which is preliminary data.</text>
</comment>
<evidence type="ECO:0000313" key="3">
    <source>
        <dbReference type="Proteomes" id="UP001165283"/>
    </source>
</evidence>
<keyword evidence="1" id="KW-1133">Transmembrane helix</keyword>
<evidence type="ECO:0008006" key="4">
    <source>
        <dbReference type="Google" id="ProtNLM"/>
    </source>
</evidence>
<evidence type="ECO:0000256" key="1">
    <source>
        <dbReference type="SAM" id="Phobius"/>
    </source>
</evidence>
<feature type="transmembrane region" description="Helical" evidence="1">
    <location>
        <begin position="26"/>
        <end position="45"/>
    </location>
</feature>
<keyword evidence="1" id="KW-0812">Transmembrane</keyword>
<feature type="transmembrane region" description="Helical" evidence="1">
    <location>
        <begin position="182"/>
        <end position="203"/>
    </location>
</feature>
<protein>
    <recommendedName>
        <fullName evidence="4">Acyltransferase</fullName>
    </recommendedName>
</protein>
<feature type="transmembrane region" description="Helical" evidence="1">
    <location>
        <begin position="65"/>
        <end position="85"/>
    </location>
</feature>
<keyword evidence="3" id="KW-1185">Reference proteome</keyword>
<feature type="transmembrane region" description="Helical" evidence="1">
    <location>
        <begin position="142"/>
        <end position="161"/>
    </location>
</feature>
<accession>A0ABT1A080</accession>
<keyword evidence="1" id="KW-0472">Membrane</keyword>
<feature type="transmembrane region" description="Helical" evidence="1">
    <location>
        <begin position="97"/>
        <end position="122"/>
    </location>
</feature>
<feature type="transmembrane region" description="Helical" evidence="1">
    <location>
        <begin position="243"/>
        <end position="262"/>
    </location>
</feature>
<evidence type="ECO:0000313" key="2">
    <source>
        <dbReference type="EMBL" id="MCO1656407.1"/>
    </source>
</evidence>
<dbReference type="Proteomes" id="UP001165283">
    <property type="component" value="Unassembled WGS sequence"/>
</dbReference>
<proteinExistence type="predicted"/>
<feature type="transmembrane region" description="Helical" evidence="1">
    <location>
        <begin position="215"/>
        <end position="236"/>
    </location>
</feature>
<sequence length="310" mass="30972">MSATAMTTPPSPQPTSQPRTPVLHRAIGWAAAAGVLPYLTLKALWLARTDVGVADPAMLTDPTMIAGNATTAVLDVLVVVLALALTHGWGYRLPAWLLLLPAWVGTGLLVPIALVNLPATLVSAGVGVGLGDGSLAPWVGPLVYGGFAWQGAFLVAAFGLHARTRWSGVLSAPRAGVRAHPLLPLLAAGGAGTAVLAAGLHLATASTADDVATTLVHAPAAAFAVLGAAGVLALLSGPPAARAAAAVAAWTGSAVTFSWGLYHMALVVGVDAYRGGSGLPGAAHLTGLLAGFALAVAGLLALLDQPRRDR</sequence>
<gene>
    <name evidence="2" type="ORF">KDL28_15200</name>
</gene>
<reference evidence="2" key="1">
    <citation type="submission" date="2021-04" db="EMBL/GenBank/DDBJ databases">
        <title>Pseudonocardia sp. nov., isolated from sandy soil of mangrove forest.</title>
        <authorList>
            <person name="Zan Z."/>
            <person name="Huang R."/>
            <person name="Liu W."/>
        </authorList>
    </citation>
    <scope>NUCLEOTIDE SEQUENCE</scope>
    <source>
        <strain evidence="2">S2-4</strain>
    </source>
</reference>
<organism evidence="2 3">
    <name type="scientific">Pseudonocardia humida</name>
    <dbReference type="NCBI Taxonomy" id="2800819"/>
    <lineage>
        <taxon>Bacteria</taxon>
        <taxon>Bacillati</taxon>
        <taxon>Actinomycetota</taxon>
        <taxon>Actinomycetes</taxon>
        <taxon>Pseudonocardiales</taxon>
        <taxon>Pseudonocardiaceae</taxon>
        <taxon>Pseudonocardia</taxon>
    </lineage>
</organism>
<name>A0ABT1A080_9PSEU</name>
<dbReference type="RefSeq" id="WP_252439088.1">
    <property type="nucleotide sequence ID" value="NZ_JAGSOV010000034.1"/>
</dbReference>
<dbReference type="EMBL" id="JAGSOV010000034">
    <property type="protein sequence ID" value="MCO1656407.1"/>
    <property type="molecule type" value="Genomic_DNA"/>
</dbReference>
<feature type="transmembrane region" description="Helical" evidence="1">
    <location>
        <begin position="282"/>
        <end position="303"/>
    </location>
</feature>